<dbReference type="GO" id="GO:0007189">
    <property type="term" value="P:adenylate cyclase-activating G protein-coupled receptor signaling pathway"/>
    <property type="evidence" value="ECO:0007669"/>
    <property type="project" value="TreeGrafter"/>
</dbReference>
<keyword evidence="14" id="KW-1185">Reference proteome</keyword>
<sequence length="105" mass="11804">ATEEKTGMLELQRQNSRILCNLLPEHVANHFLQLQTNSHMELYSQQYSKVAVFFASIPNFSDFYVELAANNQGVECLRVLNEIIADFDEVGGSLLVLLPGMTVTE</sequence>
<keyword evidence="5" id="KW-0479">Metal-binding</keyword>
<keyword evidence="4" id="KW-0812">Transmembrane</keyword>
<comment type="catalytic activity">
    <reaction evidence="1">
        <text>ATP = 3',5'-cyclic AMP + diphosphate</text>
        <dbReference type="Rhea" id="RHEA:15389"/>
        <dbReference type="ChEBI" id="CHEBI:30616"/>
        <dbReference type="ChEBI" id="CHEBI:33019"/>
        <dbReference type="ChEBI" id="CHEBI:58165"/>
        <dbReference type="EC" id="4.6.1.1"/>
    </reaction>
</comment>
<feature type="non-terminal residue" evidence="13">
    <location>
        <position position="1"/>
    </location>
</feature>
<dbReference type="AlphaFoldDB" id="A0AAV4JXX4"/>
<evidence type="ECO:0000256" key="10">
    <source>
        <dbReference type="ARBA" id="ARBA00023136"/>
    </source>
</evidence>
<dbReference type="GO" id="GO:0046872">
    <property type="term" value="F:metal ion binding"/>
    <property type="evidence" value="ECO:0007669"/>
    <property type="project" value="UniProtKB-KW"/>
</dbReference>
<evidence type="ECO:0000256" key="8">
    <source>
        <dbReference type="ARBA" id="ARBA00022842"/>
    </source>
</evidence>
<evidence type="ECO:0000256" key="11">
    <source>
        <dbReference type="ARBA" id="ARBA00023239"/>
    </source>
</evidence>
<evidence type="ECO:0000256" key="3">
    <source>
        <dbReference type="ARBA" id="ARBA00012201"/>
    </source>
</evidence>
<dbReference type="SUPFAM" id="SSF55073">
    <property type="entry name" value="Nucleotide cyclase"/>
    <property type="match status" value="1"/>
</dbReference>
<evidence type="ECO:0000259" key="12">
    <source>
        <dbReference type="PROSITE" id="PS50125"/>
    </source>
</evidence>
<evidence type="ECO:0000256" key="4">
    <source>
        <dbReference type="ARBA" id="ARBA00022692"/>
    </source>
</evidence>
<dbReference type="EC" id="4.6.1.1" evidence="3"/>
<evidence type="ECO:0000313" key="14">
    <source>
        <dbReference type="Proteomes" id="UP000762676"/>
    </source>
</evidence>
<comment type="subcellular location">
    <subcellularLocation>
        <location evidence="2">Membrane</location>
        <topology evidence="2">Multi-pass membrane protein</topology>
    </subcellularLocation>
</comment>
<dbReference type="Proteomes" id="UP000762676">
    <property type="component" value="Unassembled WGS sequence"/>
</dbReference>
<evidence type="ECO:0000256" key="2">
    <source>
        <dbReference type="ARBA" id="ARBA00004141"/>
    </source>
</evidence>
<keyword evidence="11" id="KW-0456">Lyase</keyword>
<keyword evidence="8" id="KW-0460">Magnesium</keyword>
<keyword evidence="6" id="KW-0547">Nucleotide-binding</keyword>
<evidence type="ECO:0000256" key="5">
    <source>
        <dbReference type="ARBA" id="ARBA00022723"/>
    </source>
</evidence>
<dbReference type="Pfam" id="PF00211">
    <property type="entry name" value="Guanylate_cyc"/>
    <property type="match status" value="1"/>
</dbReference>
<dbReference type="GO" id="GO:0004016">
    <property type="term" value="F:adenylate cyclase activity"/>
    <property type="evidence" value="ECO:0007669"/>
    <property type="project" value="UniProtKB-EC"/>
</dbReference>
<dbReference type="Gene3D" id="3.30.70.1230">
    <property type="entry name" value="Nucleotide cyclase"/>
    <property type="match status" value="1"/>
</dbReference>
<dbReference type="PROSITE" id="PS50125">
    <property type="entry name" value="GUANYLATE_CYCLASE_2"/>
    <property type="match status" value="1"/>
</dbReference>
<keyword evidence="9" id="KW-1133">Transmembrane helix</keyword>
<accession>A0AAV4JXX4</accession>
<dbReference type="GO" id="GO:0006171">
    <property type="term" value="P:cAMP biosynthetic process"/>
    <property type="evidence" value="ECO:0007669"/>
    <property type="project" value="TreeGrafter"/>
</dbReference>
<protein>
    <recommendedName>
        <fullName evidence="3">adenylate cyclase</fullName>
        <ecNumber evidence="3">4.6.1.1</ecNumber>
    </recommendedName>
</protein>
<feature type="domain" description="Guanylate cyclase" evidence="12">
    <location>
        <begin position="51"/>
        <end position="90"/>
    </location>
</feature>
<dbReference type="InterPro" id="IPR029787">
    <property type="entry name" value="Nucleotide_cyclase"/>
</dbReference>
<keyword evidence="7" id="KW-0067">ATP-binding</keyword>
<gene>
    <name evidence="13" type="ORF">ElyMa_005290300</name>
</gene>
<organism evidence="13 14">
    <name type="scientific">Elysia marginata</name>
    <dbReference type="NCBI Taxonomy" id="1093978"/>
    <lineage>
        <taxon>Eukaryota</taxon>
        <taxon>Metazoa</taxon>
        <taxon>Spiralia</taxon>
        <taxon>Lophotrochozoa</taxon>
        <taxon>Mollusca</taxon>
        <taxon>Gastropoda</taxon>
        <taxon>Heterobranchia</taxon>
        <taxon>Euthyneura</taxon>
        <taxon>Panpulmonata</taxon>
        <taxon>Sacoglossa</taxon>
        <taxon>Placobranchoidea</taxon>
        <taxon>Plakobranchidae</taxon>
        <taxon>Elysia</taxon>
    </lineage>
</organism>
<reference evidence="13 14" key="1">
    <citation type="journal article" date="2021" name="Elife">
        <title>Chloroplast acquisition without the gene transfer in kleptoplastic sea slugs, Plakobranchus ocellatus.</title>
        <authorList>
            <person name="Maeda T."/>
            <person name="Takahashi S."/>
            <person name="Yoshida T."/>
            <person name="Shimamura S."/>
            <person name="Takaki Y."/>
            <person name="Nagai Y."/>
            <person name="Toyoda A."/>
            <person name="Suzuki Y."/>
            <person name="Arimoto A."/>
            <person name="Ishii H."/>
            <person name="Satoh N."/>
            <person name="Nishiyama T."/>
            <person name="Hasebe M."/>
            <person name="Maruyama T."/>
            <person name="Minagawa J."/>
            <person name="Obokata J."/>
            <person name="Shigenobu S."/>
        </authorList>
    </citation>
    <scope>NUCLEOTIDE SEQUENCE [LARGE SCALE GENOMIC DNA]</scope>
</reference>
<comment type="caution">
    <text evidence="13">The sequence shown here is derived from an EMBL/GenBank/DDBJ whole genome shotgun (WGS) entry which is preliminary data.</text>
</comment>
<evidence type="ECO:0000256" key="6">
    <source>
        <dbReference type="ARBA" id="ARBA00022741"/>
    </source>
</evidence>
<dbReference type="InterPro" id="IPR001054">
    <property type="entry name" value="A/G_cyclase"/>
</dbReference>
<evidence type="ECO:0000256" key="9">
    <source>
        <dbReference type="ARBA" id="ARBA00022989"/>
    </source>
</evidence>
<evidence type="ECO:0000256" key="7">
    <source>
        <dbReference type="ARBA" id="ARBA00022840"/>
    </source>
</evidence>
<dbReference type="PANTHER" id="PTHR45627:SF26">
    <property type="entry name" value="ADENYLATE CYCLASE TYPE 1"/>
    <property type="match status" value="1"/>
</dbReference>
<keyword evidence="10" id="KW-0472">Membrane</keyword>
<evidence type="ECO:0000313" key="13">
    <source>
        <dbReference type="EMBL" id="GFS27648.1"/>
    </source>
</evidence>
<evidence type="ECO:0000256" key="1">
    <source>
        <dbReference type="ARBA" id="ARBA00001593"/>
    </source>
</evidence>
<proteinExistence type="predicted"/>
<dbReference type="GO" id="GO:0005886">
    <property type="term" value="C:plasma membrane"/>
    <property type="evidence" value="ECO:0007669"/>
    <property type="project" value="TreeGrafter"/>
</dbReference>
<dbReference type="EMBL" id="BMAT01010547">
    <property type="protein sequence ID" value="GFS27648.1"/>
    <property type="molecule type" value="Genomic_DNA"/>
</dbReference>
<name>A0AAV4JXX4_9GAST</name>
<dbReference type="PANTHER" id="PTHR45627">
    <property type="entry name" value="ADENYLATE CYCLASE TYPE 1"/>
    <property type="match status" value="1"/>
</dbReference>
<dbReference type="GO" id="GO:0035556">
    <property type="term" value="P:intracellular signal transduction"/>
    <property type="evidence" value="ECO:0007669"/>
    <property type="project" value="InterPro"/>
</dbReference>
<dbReference type="GO" id="GO:0005524">
    <property type="term" value="F:ATP binding"/>
    <property type="evidence" value="ECO:0007669"/>
    <property type="project" value="UniProtKB-KW"/>
</dbReference>